<gene>
    <name evidence="2" type="ORF">OM944_17370</name>
</gene>
<dbReference type="PANTHER" id="PTHR44103:SF1">
    <property type="entry name" value="PROPROTEIN CONVERTASE P"/>
    <property type="match status" value="1"/>
</dbReference>
<dbReference type="SUPFAM" id="SSF69318">
    <property type="entry name" value="Integrin alpha N-terminal domain"/>
    <property type="match status" value="1"/>
</dbReference>
<evidence type="ECO:0000256" key="1">
    <source>
        <dbReference type="ARBA" id="ARBA00022729"/>
    </source>
</evidence>
<evidence type="ECO:0000313" key="3">
    <source>
        <dbReference type="Proteomes" id="UP001163156"/>
    </source>
</evidence>
<reference evidence="2" key="1">
    <citation type="submission" date="2022-10" db="EMBL/GenBank/DDBJ databases">
        <title>Algoriphagus sp. a novel bacteria isolate from halophytes salicornia europaea.</title>
        <authorList>
            <person name="Peng Y."/>
            <person name="Jiang L."/>
            <person name="Lee J."/>
        </authorList>
    </citation>
    <scope>NUCLEOTIDE SEQUENCE</scope>
    <source>
        <strain evidence="2">TR-M5</strain>
    </source>
</reference>
<keyword evidence="1" id="KW-0732">Signal</keyword>
<dbReference type="InterPro" id="IPR013517">
    <property type="entry name" value="FG-GAP"/>
</dbReference>
<dbReference type="PROSITE" id="PS51257">
    <property type="entry name" value="PROKAR_LIPOPROTEIN"/>
    <property type="match status" value="1"/>
</dbReference>
<dbReference type="Gene3D" id="2.130.10.130">
    <property type="entry name" value="Integrin alpha, N-terminal"/>
    <property type="match status" value="1"/>
</dbReference>
<evidence type="ECO:0000313" key="2">
    <source>
        <dbReference type="EMBL" id="UZD22415.1"/>
    </source>
</evidence>
<dbReference type="PANTHER" id="PTHR44103">
    <property type="entry name" value="PROPROTEIN CONVERTASE P"/>
    <property type="match status" value="1"/>
</dbReference>
<dbReference type="RefSeq" id="WP_264808892.1">
    <property type="nucleotide sequence ID" value="NZ_CP110226.1"/>
</dbReference>
<dbReference type="Pfam" id="PF13517">
    <property type="entry name" value="FG-GAP_3"/>
    <property type="match status" value="2"/>
</dbReference>
<organism evidence="2 3">
    <name type="scientific">Algoriphagus halophytocola</name>
    <dbReference type="NCBI Taxonomy" id="2991499"/>
    <lineage>
        <taxon>Bacteria</taxon>
        <taxon>Pseudomonadati</taxon>
        <taxon>Bacteroidota</taxon>
        <taxon>Cytophagia</taxon>
        <taxon>Cytophagales</taxon>
        <taxon>Cyclobacteriaceae</taxon>
        <taxon>Algoriphagus</taxon>
    </lineage>
</organism>
<accession>A0ABY6MF27</accession>
<proteinExistence type="predicted"/>
<name>A0ABY6MF27_9BACT</name>
<sequence>MNRFQVSVILLAALGVFSCKPISDRKQPPPSLEQLASEDLDLNGEQLANAYCGSCHLKPEPELLPTFIWTEKVLPDMRKRMGLYLPEDFGQPLPEDLGVPQGVYSDIQLIRQENWEKILAYYQENSPTEIPAQAEKKLPQLGVPGFKVSRPEFPSVKGDLTTMLRVKPGTGELWLGDRMKALYILDAQNGFRIRDSIPTDVSPVDIHWYEDGSFDLLTMGRMDPAPDTSGMVSKFSSVEGAWIPDTVLSKLIRPVDMDLADWNADDVPDYTIAEFGDHFGKMSLYISGREESILRKQPGARRSIALDFDHDGDLDVLGMMAQAQEGVYVWLNQGEGDFREKSLLRFHPAFGASDFRFEDVDGDGHRDIVVVNGDNADLSQVLKSYHGVYVFLNDGGNEFEQSYFYPMYGASGLEIADFDGDGRLDMFVLSFFPDSKQEPRQDLLYFRQNPSGGFDPFSVKEDLKGHWLTMTSGDVDLDGDVDVFVGAFEFDDLYKGAQDNWKPFVFLENQFR</sequence>
<dbReference type="InterPro" id="IPR028994">
    <property type="entry name" value="Integrin_alpha_N"/>
</dbReference>
<dbReference type="Proteomes" id="UP001163156">
    <property type="component" value="Chromosome"/>
</dbReference>
<dbReference type="EMBL" id="CP110226">
    <property type="protein sequence ID" value="UZD22415.1"/>
    <property type="molecule type" value="Genomic_DNA"/>
</dbReference>
<protein>
    <submittedName>
        <fullName evidence="2">VCBS repeat-containing protein</fullName>
    </submittedName>
</protein>
<keyword evidence="3" id="KW-1185">Reference proteome</keyword>